<dbReference type="Pfam" id="PF02771">
    <property type="entry name" value="Acyl-CoA_dh_N"/>
    <property type="match status" value="1"/>
</dbReference>
<proteinExistence type="predicted"/>
<evidence type="ECO:0000313" key="4">
    <source>
        <dbReference type="EMBL" id="RDK06612.1"/>
    </source>
</evidence>
<dbReference type="SUPFAM" id="SSF56645">
    <property type="entry name" value="Acyl-CoA dehydrogenase NM domain-like"/>
    <property type="match status" value="1"/>
</dbReference>
<keyword evidence="1" id="KW-0560">Oxidoreductase</keyword>
<dbReference type="SUPFAM" id="SSF47203">
    <property type="entry name" value="Acyl-CoA dehydrogenase C-terminal domain-like"/>
    <property type="match status" value="1"/>
</dbReference>
<evidence type="ECO:0000259" key="3">
    <source>
        <dbReference type="Pfam" id="PF08028"/>
    </source>
</evidence>
<name>A0A370NLZ9_9BURK</name>
<dbReference type="InterPro" id="IPR046373">
    <property type="entry name" value="Acyl-CoA_Oxase/DH_mid-dom_sf"/>
</dbReference>
<dbReference type="Proteomes" id="UP000255165">
    <property type="component" value="Unassembled WGS sequence"/>
</dbReference>
<dbReference type="InterPro" id="IPR013107">
    <property type="entry name" value="Acyl-CoA_DH_C"/>
</dbReference>
<reference evidence="5" key="1">
    <citation type="submission" date="2018-06" db="EMBL/GenBank/DDBJ databases">
        <authorList>
            <person name="Feng T."/>
            <person name="Jeon C.O."/>
        </authorList>
    </citation>
    <scope>NUCLEOTIDE SEQUENCE [LARGE SCALE GENOMIC DNA]</scope>
    <source>
        <strain evidence="5">S23</strain>
    </source>
</reference>
<dbReference type="InterPro" id="IPR037069">
    <property type="entry name" value="AcylCoA_DH/ox_N_sf"/>
</dbReference>
<feature type="domain" description="Acyl-CoA dehydrogenase/oxidase N-terminal" evidence="2">
    <location>
        <begin position="17"/>
        <end position="94"/>
    </location>
</feature>
<sequence length="401" mass="45021">MKTALKEVVVNVVPTEEELVARARALIPMLRRRAAEVERERMVPADIIEQFKEAGFFRILQPRRWGGYEMNPAVFFKVLMELGRGCCSSAWNMMILGIHNWEFGHLDPRAGDEVWGKDDSVIVASSYPPFGTYRKVDGGYVISGTWHTSSGTDHGQWAFLGQMLLDENKQPVDRLSLLVPRKDYSIIDDWHTFGLAGTGSKSLVVREAFVPFHRAHSLADYSMSERGEMYLYPFSQIFYAAVSSVINGMAQGAVDVFIEQMQTRRDTTGGGKASLSPYVKDRLGNAVARVRSSRARILNMMQETTRYVERRELVPLDERVPSMLDIARVGRECEEAVLLLFKALSARGIFLDNPMQRILRDTLAAANHITQNADDTAGILGGYLLGQPLPPLFYSRDPLPA</sequence>
<dbReference type="InterPro" id="IPR013786">
    <property type="entry name" value="AcylCoA_DH/ox_N"/>
</dbReference>
<dbReference type="GO" id="GO:0016627">
    <property type="term" value="F:oxidoreductase activity, acting on the CH-CH group of donors"/>
    <property type="evidence" value="ECO:0007669"/>
    <property type="project" value="InterPro"/>
</dbReference>
<dbReference type="Gene3D" id="1.20.140.10">
    <property type="entry name" value="Butyryl-CoA Dehydrogenase, subunit A, domain 3"/>
    <property type="match status" value="1"/>
</dbReference>
<evidence type="ECO:0000259" key="2">
    <source>
        <dbReference type="Pfam" id="PF02771"/>
    </source>
</evidence>
<dbReference type="AlphaFoldDB" id="A0A370NLZ9"/>
<protein>
    <submittedName>
        <fullName evidence="4">Acyl-CoA dehydrogenase</fullName>
    </submittedName>
</protein>
<dbReference type="InterPro" id="IPR036250">
    <property type="entry name" value="AcylCo_DH-like_C"/>
</dbReference>
<accession>A0A370NLZ9</accession>
<dbReference type="Pfam" id="PF08028">
    <property type="entry name" value="Acyl-CoA_dh_2"/>
    <property type="match status" value="1"/>
</dbReference>
<dbReference type="PIRSF" id="PIRSF016578">
    <property type="entry name" value="HsaA"/>
    <property type="match status" value="1"/>
</dbReference>
<dbReference type="EMBL" id="QKWJ01000059">
    <property type="protein sequence ID" value="RDK06612.1"/>
    <property type="molecule type" value="Genomic_DNA"/>
</dbReference>
<dbReference type="GO" id="GO:0050660">
    <property type="term" value="F:flavin adenine dinucleotide binding"/>
    <property type="evidence" value="ECO:0007669"/>
    <property type="project" value="InterPro"/>
</dbReference>
<dbReference type="InterPro" id="IPR009100">
    <property type="entry name" value="AcylCoA_DH/oxidase_NM_dom_sf"/>
</dbReference>
<organism evidence="4 5">
    <name type="scientific">Cupriavidus lacunae</name>
    <dbReference type="NCBI Taxonomy" id="2666307"/>
    <lineage>
        <taxon>Bacteria</taxon>
        <taxon>Pseudomonadati</taxon>
        <taxon>Pseudomonadota</taxon>
        <taxon>Betaproteobacteria</taxon>
        <taxon>Burkholderiales</taxon>
        <taxon>Burkholderiaceae</taxon>
        <taxon>Cupriavidus</taxon>
    </lineage>
</organism>
<comment type="caution">
    <text evidence="4">The sequence shown here is derived from an EMBL/GenBank/DDBJ whole genome shotgun (WGS) entry which is preliminary data.</text>
</comment>
<gene>
    <name evidence="4" type="ORF">DN412_30595</name>
</gene>
<evidence type="ECO:0000313" key="5">
    <source>
        <dbReference type="Proteomes" id="UP000255165"/>
    </source>
</evidence>
<keyword evidence="5" id="KW-1185">Reference proteome</keyword>
<feature type="domain" description="Acyl-CoA dehydrogenase C-terminal" evidence="3">
    <location>
        <begin position="242"/>
        <end position="370"/>
    </location>
</feature>
<evidence type="ECO:0000256" key="1">
    <source>
        <dbReference type="ARBA" id="ARBA00023002"/>
    </source>
</evidence>
<dbReference type="RefSeq" id="WP_115215018.1">
    <property type="nucleotide sequence ID" value="NZ_QKWJ01000059.1"/>
</dbReference>
<dbReference type="Gene3D" id="2.40.110.10">
    <property type="entry name" value="Butyryl-CoA Dehydrogenase, subunit A, domain 2"/>
    <property type="match status" value="1"/>
</dbReference>
<dbReference type="Gene3D" id="1.10.540.10">
    <property type="entry name" value="Acyl-CoA dehydrogenase/oxidase, N-terminal domain"/>
    <property type="match status" value="1"/>
</dbReference>